<evidence type="ECO:0000313" key="5">
    <source>
        <dbReference type="Proteomes" id="UP000250153"/>
    </source>
</evidence>
<dbReference type="GO" id="GO:0004803">
    <property type="term" value="F:transposase activity"/>
    <property type="evidence" value="ECO:0007669"/>
    <property type="project" value="TreeGrafter"/>
</dbReference>
<proteinExistence type="predicted"/>
<dbReference type="EMBL" id="CP023565">
    <property type="protein sequence ID" value="AWZ37655.1"/>
    <property type="molecule type" value="Genomic_DNA"/>
</dbReference>
<dbReference type="GO" id="GO:0005829">
    <property type="term" value="C:cytosol"/>
    <property type="evidence" value="ECO:0007669"/>
    <property type="project" value="TreeGrafter"/>
</dbReference>
<evidence type="ECO:0000313" key="3">
    <source>
        <dbReference type="EMBL" id="AWZ41355.1"/>
    </source>
</evidence>
<dbReference type="GO" id="GO:0015074">
    <property type="term" value="P:DNA integration"/>
    <property type="evidence" value="ECO:0007669"/>
    <property type="project" value="InterPro"/>
</dbReference>
<dbReference type="InterPro" id="IPR053392">
    <property type="entry name" value="Transposase_IS30-like"/>
</dbReference>
<feature type="domain" description="Integrase catalytic" evidence="1">
    <location>
        <begin position="152"/>
        <end position="312"/>
    </location>
</feature>
<dbReference type="Proteomes" id="UP000250153">
    <property type="component" value="Chromosome"/>
</dbReference>
<dbReference type="InterPro" id="IPR001584">
    <property type="entry name" value="Integrase_cat-core"/>
</dbReference>
<dbReference type="PROSITE" id="PS50994">
    <property type="entry name" value="INTEGRASE"/>
    <property type="match status" value="1"/>
</dbReference>
<dbReference type="InterPro" id="IPR012337">
    <property type="entry name" value="RNaseH-like_sf"/>
</dbReference>
<name>A0AAD0PB19_9LACO</name>
<dbReference type="PANTHER" id="PTHR10948">
    <property type="entry name" value="TRANSPOSASE"/>
    <property type="match status" value="1"/>
</dbReference>
<accession>A0AAD0PB19</accession>
<dbReference type="Gene3D" id="3.30.420.10">
    <property type="entry name" value="Ribonuclease H-like superfamily/Ribonuclease H"/>
    <property type="match status" value="1"/>
</dbReference>
<dbReference type="InterPro" id="IPR036397">
    <property type="entry name" value="RNaseH_sf"/>
</dbReference>
<protein>
    <submittedName>
        <fullName evidence="2">IS30 family transposase</fullName>
    </submittedName>
</protein>
<dbReference type="GeneID" id="48465756"/>
<dbReference type="EMBL" id="CP023566">
    <property type="protein sequence ID" value="AWZ41355.1"/>
    <property type="molecule type" value="Genomic_DNA"/>
</dbReference>
<evidence type="ECO:0000313" key="2">
    <source>
        <dbReference type="EMBL" id="AWZ37655.1"/>
    </source>
</evidence>
<dbReference type="KEGG" id="lmur:CPS94_01310"/>
<keyword evidence="4" id="KW-1185">Reference proteome</keyword>
<dbReference type="AlphaFoldDB" id="A0AAD0PB19"/>
<evidence type="ECO:0000259" key="1">
    <source>
        <dbReference type="PROSITE" id="PS50994"/>
    </source>
</evidence>
<dbReference type="SUPFAM" id="SSF53098">
    <property type="entry name" value="Ribonuclease H-like"/>
    <property type="match status" value="1"/>
</dbReference>
<reference evidence="4 5" key="1">
    <citation type="submission" date="2017-09" db="EMBL/GenBank/DDBJ databases">
        <title>Predominant Lactobacillus spp. isolated from feces of mice subjected to short-term calorie restriction.</title>
        <authorList>
            <person name="Zhang C."/>
            <person name="Zhao L."/>
            <person name="Pan F."/>
        </authorList>
    </citation>
    <scope>NUCLEOTIDE SEQUENCE [LARGE SCALE GENOMIC DNA]</scope>
    <source>
        <strain evidence="3 4">CR141</strain>
        <strain evidence="2 5">CR147</strain>
    </source>
</reference>
<evidence type="ECO:0000313" key="4">
    <source>
        <dbReference type="Proteomes" id="UP000250143"/>
    </source>
</evidence>
<dbReference type="NCBIfam" id="NF033563">
    <property type="entry name" value="transpos_IS30"/>
    <property type="match status" value="1"/>
</dbReference>
<dbReference type="Proteomes" id="UP000250143">
    <property type="component" value="Chromosome"/>
</dbReference>
<dbReference type="PANTHER" id="PTHR10948:SF23">
    <property type="entry name" value="TRANSPOSASE INSI FOR INSERTION SEQUENCE ELEMENT IS30A-RELATED"/>
    <property type="match status" value="1"/>
</dbReference>
<gene>
    <name evidence="3" type="ORF">CPQ89_10160</name>
    <name evidence="2" type="ORF">CPS94_01310</name>
</gene>
<dbReference type="GO" id="GO:0032196">
    <property type="term" value="P:transposition"/>
    <property type="evidence" value="ECO:0007669"/>
    <property type="project" value="TreeGrafter"/>
</dbReference>
<organism evidence="2 5">
    <name type="scientific">Ligilactobacillus murinus</name>
    <dbReference type="NCBI Taxonomy" id="1622"/>
    <lineage>
        <taxon>Bacteria</taxon>
        <taxon>Bacillati</taxon>
        <taxon>Bacillota</taxon>
        <taxon>Bacilli</taxon>
        <taxon>Lactobacillales</taxon>
        <taxon>Lactobacillaceae</taxon>
        <taxon>Ligilactobacillus</taxon>
    </lineage>
</organism>
<dbReference type="GO" id="GO:0003676">
    <property type="term" value="F:nucleic acid binding"/>
    <property type="evidence" value="ECO:0007669"/>
    <property type="project" value="InterPro"/>
</dbReference>
<dbReference type="RefSeq" id="WP_112195620.1">
    <property type="nucleotide sequence ID" value="NZ_CP023565.1"/>
</dbReference>
<sequence>MTYNHLTISELSFIQNFWNQGVKAYIVAKTLKRSAETIYRVFRFLDAGYSISEYYENYRANKYKSGRKPIVLPNDELEYIKEKVSLGWTPDTIIGRNEKHSSCSMRTLYRIFKRSKDLDVTSLPMKGKRHPNGYVERRGKAGRLGRTLLERHQDYPNYHNEFGHLEADTIQGKNHHGAVMILVERKSKAVIILNTRHKTDKAIFEKLDALLSVTPKGLFKSITFDNGKEFSKWKDISNKHDIGTYFADVGAPNQRALNEHTNGSLRKDGLGKDMDLSDLPTDYVQQVASYRNNIPRKSLNYRTPLEVFIKYITNEQVVFSNLI</sequence>
<dbReference type="InterPro" id="IPR051917">
    <property type="entry name" value="Transposase-Integrase"/>
</dbReference>